<protein>
    <recommendedName>
        <fullName evidence="1">BT-3987-like N-terminal domain-containing protein</fullName>
    </recommendedName>
</protein>
<evidence type="ECO:0000313" key="2">
    <source>
        <dbReference type="EMBL" id="KAA6347656.1"/>
    </source>
</evidence>
<evidence type="ECO:0000259" key="1">
    <source>
        <dbReference type="Pfam" id="PF08522"/>
    </source>
</evidence>
<dbReference type="Gene3D" id="2.60.40.1740">
    <property type="entry name" value="hypothetical protein (bacova_03559)"/>
    <property type="match status" value="2"/>
</dbReference>
<name>A0A5J4SNH4_9ZZZZ</name>
<sequence length="497" mass="54804">MKHLYLLCFLVGVVMIGACDDNIHNFTKETGADASNEVYIDAANRTFKYAILRTADEEIQGVDTILAKFPIQTTEEAKGDIRVTLTVDNELVDIYNSKHETAYNRFPSEDLRISHSTLTIPKGTTISTDSMTISCIKPLLELTNTKGYLIPVKIVTSEGIDVKTRIDERVVYLIVDVKQDEGIFFKEGENRVDLSNNPYLNASFKIQDLPLTLHSYNELQDDVNIQLSVNNKLIDAYNSSNGTNYLPVSIDDVELSEVIFQEGDKTGSASLSYTGNINALNDSKGYLIPVEITTVSYASSSENIKRVEAKKTFYVAVNISTLHAERPTDDGEMGVKQTDRMAYKVVSLTNDLGENVVPTAAGLSNAGTGNVNSMFEDGTGYWGIGAGSMYPVGRKTANFTVDLGSEVSNVTGLMLENDNVTVNYIIKTVTVSCATQQMYENNRNTPLGTITNTANGEAYRMLYVKFSEPVSARYIILNDVQATLAITIRNFYIYTAN</sequence>
<evidence type="ECO:0000313" key="3">
    <source>
        <dbReference type="EMBL" id="KAA6347667.1"/>
    </source>
</evidence>
<dbReference type="EMBL" id="SNRY01000088">
    <property type="protein sequence ID" value="KAA6347656.1"/>
    <property type="molecule type" value="Genomic_DNA"/>
</dbReference>
<gene>
    <name evidence="2" type="ORF">EZS27_004866</name>
    <name evidence="3" type="ORF">EZS27_004877</name>
</gene>
<feature type="domain" description="BT-3987-like N-terminal" evidence="1">
    <location>
        <begin position="183"/>
        <end position="296"/>
    </location>
</feature>
<dbReference type="AlphaFoldDB" id="A0A5J4SNH4"/>
<accession>A0A5J4SNH4</accession>
<feature type="domain" description="BT-3987-like N-terminal" evidence="1">
    <location>
        <begin position="36"/>
        <end position="159"/>
    </location>
</feature>
<dbReference type="EMBL" id="SNRY01000088">
    <property type="protein sequence ID" value="KAA6347667.1"/>
    <property type="molecule type" value="Genomic_DNA"/>
</dbReference>
<dbReference type="Gene3D" id="2.60.120.260">
    <property type="entry name" value="Galactose-binding domain-like"/>
    <property type="match status" value="1"/>
</dbReference>
<dbReference type="InterPro" id="IPR013728">
    <property type="entry name" value="BT_3987-like_N"/>
</dbReference>
<organism evidence="2">
    <name type="scientific">termite gut metagenome</name>
    <dbReference type="NCBI Taxonomy" id="433724"/>
    <lineage>
        <taxon>unclassified sequences</taxon>
        <taxon>metagenomes</taxon>
        <taxon>organismal metagenomes</taxon>
    </lineage>
</organism>
<proteinExistence type="predicted"/>
<dbReference type="Pfam" id="PF08522">
    <property type="entry name" value="BT_3987-like_N"/>
    <property type="match status" value="2"/>
</dbReference>
<dbReference type="PROSITE" id="PS51257">
    <property type="entry name" value="PROKAR_LIPOPROTEIN"/>
    <property type="match status" value="1"/>
</dbReference>
<reference evidence="2" key="1">
    <citation type="submission" date="2019-03" db="EMBL/GenBank/DDBJ databases">
        <title>Single cell metagenomics reveals metabolic interactions within the superorganism composed of flagellate Streblomastix strix and complex community of Bacteroidetes bacteria on its surface.</title>
        <authorList>
            <person name="Treitli S.C."/>
            <person name="Kolisko M."/>
            <person name="Husnik F."/>
            <person name="Keeling P."/>
            <person name="Hampl V."/>
        </authorList>
    </citation>
    <scope>NUCLEOTIDE SEQUENCE</scope>
    <source>
        <strain evidence="2">STM</strain>
    </source>
</reference>
<comment type="caution">
    <text evidence="2">The sequence shown here is derived from an EMBL/GenBank/DDBJ whole genome shotgun (WGS) entry which is preliminary data.</text>
</comment>